<dbReference type="VEuPathDB" id="TriTrypDB:BSAL_01850c"/>
<accession>A0A0S4IKZ3</accession>
<evidence type="ECO:0000313" key="1">
    <source>
        <dbReference type="EMBL" id="CUF17314.1"/>
    </source>
</evidence>
<dbReference type="AlphaFoldDB" id="A0A0S4IKZ3"/>
<evidence type="ECO:0000313" key="2">
    <source>
        <dbReference type="Proteomes" id="UP000051952"/>
    </source>
</evidence>
<proteinExistence type="predicted"/>
<keyword evidence="2" id="KW-1185">Reference proteome</keyword>
<organism evidence="1 2">
    <name type="scientific">Bodo saltans</name>
    <name type="common">Flagellated protozoan</name>
    <dbReference type="NCBI Taxonomy" id="75058"/>
    <lineage>
        <taxon>Eukaryota</taxon>
        <taxon>Discoba</taxon>
        <taxon>Euglenozoa</taxon>
        <taxon>Kinetoplastea</taxon>
        <taxon>Metakinetoplastina</taxon>
        <taxon>Eubodonida</taxon>
        <taxon>Bodonidae</taxon>
        <taxon>Bodo</taxon>
    </lineage>
</organism>
<dbReference type="EMBL" id="CYKH01000255">
    <property type="protein sequence ID" value="CUF17314.1"/>
    <property type="molecule type" value="Genomic_DNA"/>
</dbReference>
<sequence>MRDIVKEGPHRKEKPGGATWRDSVAHLPATVVDADGKEHTLYYVRILVTANRVDDACFAAPPPNGKKDAERMKKLDEQHDVLGRRSAAFVGSEVNNFDKISAFASAWVKNELEKKPTRTPDYLEAGKRAETLLANRFDGLPAVPPQRGRVLGECRMDLDTIMRWCPTVGLFASNII</sequence>
<gene>
    <name evidence="1" type="ORF">BSAL_59835</name>
</gene>
<protein>
    <submittedName>
        <fullName evidence="1">Uncharacterized protein</fullName>
    </submittedName>
</protein>
<name>A0A0S4IKZ3_BODSA</name>
<feature type="non-terminal residue" evidence="1">
    <location>
        <position position="176"/>
    </location>
</feature>
<dbReference type="Proteomes" id="UP000051952">
    <property type="component" value="Unassembled WGS sequence"/>
</dbReference>
<reference evidence="2" key="1">
    <citation type="submission" date="2015-09" db="EMBL/GenBank/DDBJ databases">
        <authorList>
            <consortium name="Pathogen Informatics"/>
        </authorList>
    </citation>
    <scope>NUCLEOTIDE SEQUENCE [LARGE SCALE GENOMIC DNA]</scope>
    <source>
        <strain evidence="2">Lake Konstanz</strain>
    </source>
</reference>